<dbReference type="OrthoDB" id="1403824at2759"/>
<reference evidence="8" key="1">
    <citation type="journal article" date="2017" name="Front. Plant Sci.">
        <title>Climate Clever Clovers: New Paradigm to Reduce the Environmental Footprint of Ruminants by Breeding Low Methanogenic Forages Utilizing Haplotype Variation.</title>
        <authorList>
            <person name="Kaur P."/>
            <person name="Appels R."/>
            <person name="Bayer P.E."/>
            <person name="Keeble-Gagnere G."/>
            <person name="Wang J."/>
            <person name="Hirakawa H."/>
            <person name="Shirasawa K."/>
            <person name="Vercoe P."/>
            <person name="Stefanova K."/>
            <person name="Durmic Z."/>
            <person name="Nichols P."/>
            <person name="Revell C."/>
            <person name="Isobe S.N."/>
            <person name="Edwards D."/>
            <person name="Erskine W."/>
        </authorList>
    </citation>
    <scope>NUCLEOTIDE SEQUENCE [LARGE SCALE GENOMIC DNA]</scope>
    <source>
        <strain evidence="8">cv. Daliak</strain>
    </source>
</reference>
<dbReference type="PANTHER" id="PTHR33076">
    <property type="entry name" value="NON-SPECIFIC LIPID-TRANSFER PROTEIN 2-RELATED"/>
    <property type="match status" value="1"/>
</dbReference>
<evidence type="ECO:0000259" key="6">
    <source>
        <dbReference type="SMART" id="SM00499"/>
    </source>
</evidence>
<feature type="domain" description="Bifunctional inhibitor/plant lipid transfer protein/seed storage helical" evidence="6">
    <location>
        <begin position="26"/>
        <end position="111"/>
    </location>
</feature>
<dbReference type="CDD" id="cd01960">
    <property type="entry name" value="nsLTP1"/>
    <property type="match status" value="1"/>
</dbReference>
<accession>A0A2Z6MG87</accession>
<evidence type="ECO:0000313" key="8">
    <source>
        <dbReference type="Proteomes" id="UP000242715"/>
    </source>
</evidence>
<dbReference type="Gene3D" id="1.10.110.10">
    <property type="entry name" value="Plant lipid-transfer and hydrophobic proteins"/>
    <property type="match status" value="1"/>
</dbReference>
<dbReference type="Proteomes" id="UP000242715">
    <property type="component" value="Unassembled WGS sequence"/>
</dbReference>
<evidence type="ECO:0000256" key="3">
    <source>
        <dbReference type="ARBA" id="ARBA00023157"/>
    </source>
</evidence>
<dbReference type="EMBL" id="DF973438">
    <property type="protein sequence ID" value="GAU30878.1"/>
    <property type="molecule type" value="Genomic_DNA"/>
</dbReference>
<evidence type="ECO:0000256" key="2">
    <source>
        <dbReference type="ARBA" id="ARBA00022729"/>
    </source>
</evidence>
<dbReference type="GO" id="GO:0006869">
    <property type="term" value="P:lipid transport"/>
    <property type="evidence" value="ECO:0007669"/>
    <property type="project" value="InterPro"/>
</dbReference>
<gene>
    <name evidence="7" type="ORF">TSUD_15640</name>
</gene>
<keyword evidence="4" id="KW-0813">Transport</keyword>
<sequence>MKKLIMIPILLVLLLLAIEQGNAFDCEEAKTSLFPCGIFLIGFVTEPSTTCCSGVQNLKSSTPTLNDRRVACQCLKEAASHYPYIREDLAVSLPQRCGVDINVTLSRNIDCNKIP</sequence>
<feature type="chain" id="PRO_5016262079" description="Non-specific lipid-transfer protein" evidence="5">
    <location>
        <begin position="24"/>
        <end position="115"/>
    </location>
</feature>
<dbReference type="InterPro" id="IPR036312">
    <property type="entry name" value="Bifun_inhib/LTP/seed_sf"/>
</dbReference>
<keyword evidence="3" id="KW-1015">Disulfide bond</keyword>
<dbReference type="GO" id="GO:0008289">
    <property type="term" value="F:lipid binding"/>
    <property type="evidence" value="ECO:0007669"/>
    <property type="project" value="UniProtKB-KW"/>
</dbReference>
<dbReference type="AlphaFoldDB" id="A0A2Z6MG87"/>
<protein>
    <recommendedName>
        <fullName evidence="4">Non-specific lipid-transfer protein</fullName>
    </recommendedName>
</protein>
<dbReference type="PROSITE" id="PS00597">
    <property type="entry name" value="PLANT_LTP"/>
    <property type="match status" value="1"/>
</dbReference>
<keyword evidence="4" id="KW-0446">Lipid-binding</keyword>
<evidence type="ECO:0000313" key="7">
    <source>
        <dbReference type="EMBL" id="GAU30878.1"/>
    </source>
</evidence>
<evidence type="ECO:0000256" key="5">
    <source>
        <dbReference type="SAM" id="SignalP"/>
    </source>
</evidence>
<dbReference type="Pfam" id="PF00234">
    <property type="entry name" value="Tryp_alpha_amyl"/>
    <property type="match status" value="1"/>
</dbReference>
<dbReference type="InterPro" id="IPR016140">
    <property type="entry name" value="Bifunc_inhib/LTP/seed_store"/>
</dbReference>
<dbReference type="InterPro" id="IPR000528">
    <property type="entry name" value="Plant_nsLTP"/>
</dbReference>
<proteinExistence type="inferred from homology"/>
<name>A0A2Z6MG87_TRISU</name>
<comment type="similarity">
    <text evidence="1 4">Belongs to the plant LTP family.</text>
</comment>
<evidence type="ECO:0000256" key="4">
    <source>
        <dbReference type="RuleBase" id="RU000628"/>
    </source>
</evidence>
<dbReference type="SMART" id="SM00499">
    <property type="entry name" value="AAI"/>
    <property type="match status" value="1"/>
</dbReference>
<evidence type="ECO:0000256" key="1">
    <source>
        <dbReference type="ARBA" id="ARBA00009748"/>
    </source>
</evidence>
<dbReference type="PRINTS" id="PR00382">
    <property type="entry name" value="LIPIDTRNSFER"/>
</dbReference>
<organism evidence="7 8">
    <name type="scientific">Trifolium subterraneum</name>
    <name type="common">Subterranean clover</name>
    <dbReference type="NCBI Taxonomy" id="3900"/>
    <lineage>
        <taxon>Eukaryota</taxon>
        <taxon>Viridiplantae</taxon>
        <taxon>Streptophyta</taxon>
        <taxon>Embryophyta</taxon>
        <taxon>Tracheophyta</taxon>
        <taxon>Spermatophyta</taxon>
        <taxon>Magnoliopsida</taxon>
        <taxon>eudicotyledons</taxon>
        <taxon>Gunneridae</taxon>
        <taxon>Pentapetalae</taxon>
        <taxon>rosids</taxon>
        <taxon>fabids</taxon>
        <taxon>Fabales</taxon>
        <taxon>Fabaceae</taxon>
        <taxon>Papilionoideae</taxon>
        <taxon>50 kb inversion clade</taxon>
        <taxon>NPAAA clade</taxon>
        <taxon>Hologalegina</taxon>
        <taxon>IRL clade</taxon>
        <taxon>Trifolieae</taxon>
        <taxon>Trifolium</taxon>
    </lineage>
</organism>
<comment type="function">
    <text evidence="4">Plant non-specific lipid-transfer proteins transfer phospholipids as well as galactolipids across membranes. May play a role in wax or cutin deposition in the cell walls of expanding epidermal cells and certain secretory tissues.</text>
</comment>
<keyword evidence="2 5" id="KW-0732">Signal</keyword>
<feature type="signal peptide" evidence="5">
    <location>
        <begin position="1"/>
        <end position="23"/>
    </location>
</feature>
<keyword evidence="8" id="KW-1185">Reference proteome</keyword>
<dbReference type="SUPFAM" id="SSF47699">
    <property type="entry name" value="Bifunctional inhibitor/lipid-transfer protein/seed storage 2S albumin"/>
    <property type="match status" value="1"/>
</dbReference>